<reference evidence="2" key="1">
    <citation type="journal article" date="2021" name="BMC Genomics">
        <title>Chromosome-level genome assembly and manually-curated proteome of model necrotroph Parastagonospora nodorum Sn15 reveals a genome-wide trove of candidate effector homologs, and redundancy of virulence-related functions within an accessory chromosome.</title>
        <authorList>
            <person name="Bertazzoni S."/>
            <person name="Jones D.A.B."/>
            <person name="Phan H.T."/>
            <person name="Tan K.-C."/>
            <person name="Hane J.K."/>
        </authorList>
    </citation>
    <scope>NUCLEOTIDE SEQUENCE [LARGE SCALE GENOMIC DNA]</scope>
    <source>
        <strain evidence="2">SN15 / ATCC MYA-4574 / FGSC 10173)</strain>
    </source>
</reference>
<dbReference type="OrthoDB" id="3797582at2759"/>
<organism evidence="1 2">
    <name type="scientific">Phaeosphaeria nodorum (strain SN15 / ATCC MYA-4574 / FGSC 10173)</name>
    <name type="common">Glume blotch fungus</name>
    <name type="synonym">Parastagonospora nodorum</name>
    <dbReference type="NCBI Taxonomy" id="321614"/>
    <lineage>
        <taxon>Eukaryota</taxon>
        <taxon>Fungi</taxon>
        <taxon>Dikarya</taxon>
        <taxon>Ascomycota</taxon>
        <taxon>Pezizomycotina</taxon>
        <taxon>Dothideomycetes</taxon>
        <taxon>Pleosporomycetidae</taxon>
        <taxon>Pleosporales</taxon>
        <taxon>Pleosporineae</taxon>
        <taxon>Phaeosphaeriaceae</taxon>
        <taxon>Parastagonospora</taxon>
    </lineage>
</organism>
<dbReference type="VEuPathDB" id="FungiDB:JI435_137270"/>
<dbReference type="RefSeq" id="XP_001803934.1">
    <property type="nucleotide sequence ID" value="XM_001803882.1"/>
</dbReference>
<evidence type="ECO:0000313" key="1">
    <source>
        <dbReference type="EMBL" id="QRD03863.1"/>
    </source>
</evidence>
<dbReference type="AlphaFoldDB" id="A0A7U2FEN0"/>
<dbReference type="InterPro" id="IPR013083">
    <property type="entry name" value="Znf_RING/FYVE/PHD"/>
</dbReference>
<dbReference type="EMBL" id="CP069038">
    <property type="protein sequence ID" value="QRD03863.1"/>
    <property type="molecule type" value="Genomic_DNA"/>
</dbReference>
<gene>
    <name evidence="1" type="ORF">JI435_137270</name>
</gene>
<dbReference type="KEGG" id="pno:SNOG_13727"/>
<dbReference type="Gene3D" id="3.30.40.10">
    <property type="entry name" value="Zinc/RING finger domain, C3HC4 (zinc finger)"/>
    <property type="match status" value="1"/>
</dbReference>
<evidence type="ECO:0008006" key="3">
    <source>
        <dbReference type="Google" id="ProtNLM"/>
    </source>
</evidence>
<proteinExistence type="predicted"/>
<dbReference type="SUPFAM" id="SSF57850">
    <property type="entry name" value="RING/U-box"/>
    <property type="match status" value="1"/>
</dbReference>
<evidence type="ECO:0000313" key="2">
    <source>
        <dbReference type="Proteomes" id="UP000663193"/>
    </source>
</evidence>
<protein>
    <recommendedName>
        <fullName evidence="3">RING-type domain-containing protein</fullName>
    </recommendedName>
</protein>
<keyword evidence="2" id="KW-1185">Reference proteome</keyword>
<name>A0A7U2FEN0_PHANO</name>
<accession>A0A7U2FEN0</accession>
<dbReference type="Proteomes" id="UP000663193">
    <property type="component" value="Chromosome 16"/>
</dbReference>
<sequence>MVHHQDVPAGPSHLSLVNLTEDFCSACELVKDLPSGNGEDDWNNFEGLWQQVQARPFEDVRNMIFEHASIELINSPLFEILFEIEHEVAPPKTFASARLGPLSEHSIIMMQFVRIQPSFTAKDFLSLCVILDTDFLKHMEFGHHPLTSKFMRMLSLLHNKKVNVLDFLSTEDTDALLETCPLFRVLIHTLSASACHVLIKLGEVEPALLRLKTPQGFHSQGESIHAPPYPPDERYDLKYDYAQFLQCLQNAEDHIDQFQFDGAQDYGHSSFDILHRRLHEMVGRVTVAEFMAGREPTEGTPGAIIYNHLIDACNPQLDCILFFANIASDGDGEAFLENAWQPLAQNPGIISRPEATTLVDKLKKVDLADIARENMKCMHCWGQFDEVEEGVDNLPVQLPCDSRHMLGRDCLIDILVKTGPLCPLCRVDIVALSAR</sequence>